<evidence type="ECO:0000313" key="3">
    <source>
        <dbReference type="Proteomes" id="UP001501470"/>
    </source>
</evidence>
<proteinExistence type="predicted"/>
<dbReference type="InterPro" id="IPR005149">
    <property type="entry name" value="Tscrpt_reg_PadR_N"/>
</dbReference>
<feature type="domain" description="Transcription regulator PadR N-terminal" evidence="1">
    <location>
        <begin position="17"/>
        <end position="84"/>
    </location>
</feature>
<dbReference type="SUPFAM" id="SSF46785">
    <property type="entry name" value="Winged helix' DNA-binding domain"/>
    <property type="match status" value="1"/>
</dbReference>
<evidence type="ECO:0000313" key="2">
    <source>
        <dbReference type="EMBL" id="GAA1502317.1"/>
    </source>
</evidence>
<organism evidence="2 3">
    <name type="scientific">Dactylosporangium maewongense</name>
    <dbReference type="NCBI Taxonomy" id="634393"/>
    <lineage>
        <taxon>Bacteria</taxon>
        <taxon>Bacillati</taxon>
        <taxon>Actinomycetota</taxon>
        <taxon>Actinomycetes</taxon>
        <taxon>Micromonosporales</taxon>
        <taxon>Micromonosporaceae</taxon>
        <taxon>Dactylosporangium</taxon>
    </lineage>
</organism>
<dbReference type="Gene3D" id="1.10.10.10">
    <property type="entry name" value="Winged helix-like DNA-binding domain superfamily/Winged helix DNA-binding domain"/>
    <property type="match status" value="1"/>
</dbReference>
<reference evidence="2 3" key="1">
    <citation type="journal article" date="2019" name="Int. J. Syst. Evol. Microbiol.">
        <title>The Global Catalogue of Microorganisms (GCM) 10K type strain sequencing project: providing services to taxonomists for standard genome sequencing and annotation.</title>
        <authorList>
            <consortium name="The Broad Institute Genomics Platform"/>
            <consortium name="The Broad Institute Genome Sequencing Center for Infectious Disease"/>
            <person name="Wu L."/>
            <person name="Ma J."/>
        </authorList>
    </citation>
    <scope>NUCLEOTIDE SEQUENCE [LARGE SCALE GENOMIC DNA]</scope>
    <source>
        <strain evidence="2 3">JCM 15933</strain>
    </source>
</reference>
<dbReference type="Pfam" id="PF03551">
    <property type="entry name" value="PadR"/>
    <property type="match status" value="1"/>
</dbReference>
<evidence type="ECO:0000259" key="1">
    <source>
        <dbReference type="Pfam" id="PF03551"/>
    </source>
</evidence>
<name>A0ABN1ZQR6_9ACTN</name>
<sequence>MSGLTEFGRFSEPALLVLVSLAEGPKHGYAMQDDIAAITGDRPGPGTLYGAIRRLEDLALIEALPERERRKPYQLTAAGRAALQAELSRMRAVAGTGLRRLALS</sequence>
<dbReference type="EMBL" id="BAAAQD010000001">
    <property type="protein sequence ID" value="GAA1502317.1"/>
    <property type="molecule type" value="Genomic_DNA"/>
</dbReference>
<gene>
    <name evidence="2" type="ORF">GCM10009827_013600</name>
</gene>
<dbReference type="InterPro" id="IPR036388">
    <property type="entry name" value="WH-like_DNA-bd_sf"/>
</dbReference>
<dbReference type="PANTHER" id="PTHR33169:SF13">
    <property type="entry name" value="PADR-FAMILY TRANSCRIPTIONAL REGULATOR"/>
    <property type="match status" value="1"/>
</dbReference>
<dbReference type="InterPro" id="IPR036390">
    <property type="entry name" value="WH_DNA-bd_sf"/>
</dbReference>
<dbReference type="InterPro" id="IPR052509">
    <property type="entry name" value="Metal_resp_DNA-bind_regulator"/>
</dbReference>
<keyword evidence="3" id="KW-1185">Reference proteome</keyword>
<protein>
    <submittedName>
        <fullName evidence="2">Helix-turn-helix transcriptional regulator</fullName>
    </submittedName>
</protein>
<dbReference type="Proteomes" id="UP001501470">
    <property type="component" value="Unassembled WGS sequence"/>
</dbReference>
<accession>A0ABN1ZQR6</accession>
<dbReference type="PANTHER" id="PTHR33169">
    <property type="entry name" value="PADR-FAMILY TRANSCRIPTIONAL REGULATOR"/>
    <property type="match status" value="1"/>
</dbReference>
<dbReference type="RefSeq" id="WP_344500596.1">
    <property type="nucleotide sequence ID" value="NZ_BAAAQD010000001.1"/>
</dbReference>
<comment type="caution">
    <text evidence="2">The sequence shown here is derived from an EMBL/GenBank/DDBJ whole genome shotgun (WGS) entry which is preliminary data.</text>
</comment>